<gene>
    <name evidence="2" type="ORF">C7S16_4217</name>
</gene>
<sequence>MRFSDSVAGRSRRRRRWPPPRASGGASAAASTDIASQMRAHAPRIVSGMIAPPSQEDESASKRAAGCRRLMSAGRRRRESRLTARRVAFLPEAVLPDDRAAISGFLGLGGSSWRRTRNSRRDRPQRCPTQLGASSAANLVAEARCNRDEMAIIAPVASFSARRSRRYLHFQTT</sequence>
<dbReference type="Proteomes" id="UP001272137">
    <property type="component" value="Unassembled WGS sequence"/>
</dbReference>
<comment type="caution">
    <text evidence="2">The sequence shown here is derived from an EMBL/GenBank/DDBJ whole genome shotgun (WGS) entry which is preliminary data.</text>
</comment>
<accession>A0AAW9CT65</accession>
<dbReference type="AlphaFoldDB" id="A0AAW9CT65"/>
<organism evidence="2 3">
    <name type="scientific">Burkholderia thailandensis</name>
    <dbReference type="NCBI Taxonomy" id="57975"/>
    <lineage>
        <taxon>Bacteria</taxon>
        <taxon>Pseudomonadati</taxon>
        <taxon>Pseudomonadota</taxon>
        <taxon>Betaproteobacteria</taxon>
        <taxon>Burkholderiales</taxon>
        <taxon>Burkholderiaceae</taxon>
        <taxon>Burkholderia</taxon>
        <taxon>pseudomallei group</taxon>
    </lineage>
</organism>
<proteinExistence type="predicted"/>
<protein>
    <submittedName>
        <fullName evidence="2">Uncharacterized protein</fullName>
    </submittedName>
</protein>
<feature type="compositionally biased region" description="Low complexity" evidence="1">
    <location>
        <begin position="22"/>
        <end position="31"/>
    </location>
</feature>
<evidence type="ECO:0000313" key="3">
    <source>
        <dbReference type="Proteomes" id="UP001272137"/>
    </source>
</evidence>
<dbReference type="EMBL" id="QXCT01000001">
    <property type="protein sequence ID" value="MDW9253362.1"/>
    <property type="molecule type" value="Genomic_DNA"/>
</dbReference>
<reference evidence="2" key="1">
    <citation type="submission" date="2018-08" db="EMBL/GenBank/DDBJ databases">
        <title>Identification of Burkholderia cepacia strains that express a Burkholderia pseudomallei-like capsular polysaccharide.</title>
        <authorList>
            <person name="Burtnick M.N."/>
            <person name="Vongsouvath M."/>
            <person name="Newton P."/>
            <person name="Wuthiekanun V."/>
            <person name="Limmathurotsakul D."/>
            <person name="Brett P.J."/>
            <person name="Chantratita N."/>
            <person name="Dance D.A."/>
        </authorList>
    </citation>
    <scope>NUCLEOTIDE SEQUENCE</scope>
    <source>
        <strain evidence="2">SBXCC001</strain>
    </source>
</reference>
<evidence type="ECO:0000256" key="1">
    <source>
        <dbReference type="SAM" id="MobiDB-lite"/>
    </source>
</evidence>
<feature type="region of interest" description="Disordered" evidence="1">
    <location>
        <begin position="1"/>
        <end position="42"/>
    </location>
</feature>
<evidence type="ECO:0000313" key="2">
    <source>
        <dbReference type="EMBL" id="MDW9253362.1"/>
    </source>
</evidence>
<name>A0AAW9CT65_BURTH</name>